<accession>A0A0E9RPY3</accession>
<protein>
    <submittedName>
        <fullName evidence="1">Uncharacterized protein</fullName>
    </submittedName>
</protein>
<name>A0A0E9RPY3_ANGAN</name>
<reference evidence="1" key="1">
    <citation type="submission" date="2014-11" db="EMBL/GenBank/DDBJ databases">
        <authorList>
            <person name="Amaro Gonzalez C."/>
        </authorList>
    </citation>
    <scope>NUCLEOTIDE SEQUENCE</scope>
</reference>
<dbReference type="EMBL" id="GBXM01078112">
    <property type="protein sequence ID" value="JAH30465.1"/>
    <property type="molecule type" value="Transcribed_RNA"/>
</dbReference>
<proteinExistence type="predicted"/>
<reference evidence="1" key="2">
    <citation type="journal article" date="2015" name="Fish Shellfish Immunol.">
        <title>Early steps in the European eel (Anguilla anguilla)-Vibrio vulnificus interaction in the gills: Role of the RtxA13 toxin.</title>
        <authorList>
            <person name="Callol A."/>
            <person name="Pajuelo D."/>
            <person name="Ebbesson L."/>
            <person name="Teles M."/>
            <person name="MacKenzie S."/>
            <person name="Amaro C."/>
        </authorList>
    </citation>
    <scope>NUCLEOTIDE SEQUENCE</scope>
</reference>
<dbReference type="AlphaFoldDB" id="A0A0E9RPY3"/>
<sequence length="24" mass="2715">MTFALFRYDLTRMSSIVPVGVLTP</sequence>
<organism evidence="1">
    <name type="scientific">Anguilla anguilla</name>
    <name type="common">European freshwater eel</name>
    <name type="synonym">Muraena anguilla</name>
    <dbReference type="NCBI Taxonomy" id="7936"/>
    <lineage>
        <taxon>Eukaryota</taxon>
        <taxon>Metazoa</taxon>
        <taxon>Chordata</taxon>
        <taxon>Craniata</taxon>
        <taxon>Vertebrata</taxon>
        <taxon>Euteleostomi</taxon>
        <taxon>Actinopterygii</taxon>
        <taxon>Neopterygii</taxon>
        <taxon>Teleostei</taxon>
        <taxon>Anguilliformes</taxon>
        <taxon>Anguillidae</taxon>
        <taxon>Anguilla</taxon>
    </lineage>
</organism>
<evidence type="ECO:0000313" key="1">
    <source>
        <dbReference type="EMBL" id="JAH30465.1"/>
    </source>
</evidence>